<dbReference type="Proteomes" id="UP000281993">
    <property type="component" value="Segment"/>
</dbReference>
<reference evidence="1 2" key="1">
    <citation type="submission" date="2018-08" db="EMBL/GenBank/DDBJ databases">
        <authorList>
            <person name="Preder H."/>
            <person name="Servin-Meza L.A."/>
            <person name="Bonilla J.A."/>
            <person name="Klyczek K."/>
            <person name="Garlena R.A."/>
            <person name="Russell D.A."/>
            <person name="Pope W.H."/>
            <person name="Jacobs-Sera D."/>
            <person name="Hatfull G.F."/>
        </authorList>
    </citation>
    <scope>NUCLEOTIDE SEQUENCE [LARGE SCALE GENOMIC DNA]</scope>
</reference>
<dbReference type="EMBL" id="MH825712">
    <property type="protein sequence ID" value="AYD87386.1"/>
    <property type="molecule type" value="Genomic_DNA"/>
</dbReference>
<organism evidence="1 2">
    <name type="scientific">Microbacterium phage ValentiniPuff</name>
    <dbReference type="NCBI Taxonomy" id="2315705"/>
    <lineage>
        <taxon>Viruses</taxon>
        <taxon>Duplodnaviria</taxon>
        <taxon>Heunggongvirae</taxon>
        <taxon>Uroviricota</taxon>
        <taxon>Caudoviricetes</taxon>
        <taxon>Valentinivirus</taxon>
        <taxon>Valentinivirus valentinipuff</taxon>
    </lineage>
</organism>
<proteinExistence type="predicted"/>
<evidence type="ECO:0000313" key="2">
    <source>
        <dbReference type="Proteomes" id="UP000281993"/>
    </source>
</evidence>
<name>A0A386KPM0_9CAUD</name>
<accession>A0A386KPM0</accession>
<keyword evidence="2" id="KW-1185">Reference proteome</keyword>
<protein>
    <submittedName>
        <fullName evidence="1">Uncharacterized protein</fullName>
    </submittedName>
</protein>
<evidence type="ECO:0000313" key="1">
    <source>
        <dbReference type="EMBL" id="AYD87386.1"/>
    </source>
</evidence>
<gene>
    <name evidence="1" type="primary">91</name>
    <name evidence="1" type="ORF">SEA_VALENTINIPUFF_91</name>
</gene>
<sequence length="76" mass="8609">MTDEQPMTEEQRIALDHFVNLTVVMAKRQQQVEELGRERREAATTLRDLDVPVAVMAKSAKIGPQAVYKLLAQSEK</sequence>